<evidence type="ECO:0000313" key="1">
    <source>
        <dbReference type="EMBL" id="PWG01909.1"/>
    </source>
</evidence>
<dbReference type="NCBIfam" id="NF041112">
    <property type="entry name" value="chap_CsgH_alph"/>
    <property type="match status" value="1"/>
</dbReference>
<dbReference type="EMBL" id="QFFF01000001">
    <property type="protein sequence ID" value="PWG01909.1"/>
    <property type="molecule type" value="Genomic_DNA"/>
</dbReference>
<gene>
    <name evidence="1" type="ORF">DF286_02745</name>
</gene>
<evidence type="ECO:0000313" key="2">
    <source>
        <dbReference type="Proteomes" id="UP000245916"/>
    </source>
</evidence>
<dbReference type="InterPro" id="IPR053722">
    <property type="entry name" value="Curli_assembly_CsgC/AgfC"/>
</dbReference>
<name>A0A2U2J0P7_9SPHN</name>
<comment type="caution">
    <text evidence="1">The sequence shown here is derived from an EMBL/GenBank/DDBJ whole genome shotgun (WGS) entry which is preliminary data.</text>
</comment>
<dbReference type="InterPro" id="IPR047726">
    <property type="entry name" value="CsgH_dom"/>
</dbReference>
<reference evidence="1 2" key="1">
    <citation type="submission" date="2018-05" db="EMBL/GenBank/DDBJ databases">
        <title>Genome of Sphingosinicella humi QZX222.</title>
        <authorList>
            <person name="Qiao Z."/>
            <person name="Wang G."/>
        </authorList>
    </citation>
    <scope>NUCLEOTIDE SEQUENCE [LARGE SCALE GENOMIC DNA]</scope>
    <source>
        <strain evidence="1 2">QZX222</strain>
    </source>
</reference>
<dbReference type="AlphaFoldDB" id="A0A2U2J0P7"/>
<accession>A0A2U2J0P7</accession>
<organism evidence="1 2">
    <name type="scientific">Allosphingosinicella humi</name>
    <dbReference type="NCBI Taxonomy" id="2068657"/>
    <lineage>
        <taxon>Bacteria</taxon>
        <taxon>Pseudomonadati</taxon>
        <taxon>Pseudomonadota</taxon>
        <taxon>Alphaproteobacteria</taxon>
        <taxon>Sphingomonadales</taxon>
        <taxon>Sphingomonadaceae</taxon>
        <taxon>Allosphingosinicella</taxon>
    </lineage>
</organism>
<evidence type="ECO:0008006" key="3">
    <source>
        <dbReference type="Google" id="ProtNLM"/>
    </source>
</evidence>
<dbReference type="Proteomes" id="UP000245916">
    <property type="component" value="Unassembled WGS sequence"/>
</dbReference>
<dbReference type="RefSeq" id="WP_109270049.1">
    <property type="nucleotide sequence ID" value="NZ_QFFF01000001.1"/>
</dbReference>
<proteinExistence type="predicted"/>
<dbReference type="Gene3D" id="2.60.40.2420">
    <property type="match status" value="1"/>
</dbReference>
<keyword evidence="2" id="KW-1185">Reference proteome</keyword>
<sequence length="117" mass="11884">MAGLFGPLAFFAAAMTGAPASEAVPIRLAAEPVGEGVRLTVIGDSDVAMTARYSLEVVASEGGNRSVQRGEAHLQPGRAATLATVTLGQADRGWSAILKVSPEGGAAYERSAASTNR</sequence>
<protein>
    <recommendedName>
        <fullName evidence="3">Curli assembly protein CsgC</fullName>
    </recommendedName>
</protein>
<dbReference type="OrthoDB" id="7596278at2"/>